<evidence type="ECO:0000313" key="2">
    <source>
        <dbReference type="EMBL" id="PKY55217.1"/>
    </source>
</evidence>
<sequence length="99" mass="12268">REETKLRIKDFIYGSNVGLHEKLDDFHLKVYWYKRKDNKENSKKEEHAKKEEHEIINEENKEINEIEQKLKEINENKEMNKEEKEKRKQEIIEIIDKNE</sequence>
<organism evidence="2 3">
    <name type="scientific">Rhizophagus irregularis</name>
    <dbReference type="NCBI Taxonomy" id="588596"/>
    <lineage>
        <taxon>Eukaryota</taxon>
        <taxon>Fungi</taxon>
        <taxon>Fungi incertae sedis</taxon>
        <taxon>Mucoromycota</taxon>
        <taxon>Glomeromycotina</taxon>
        <taxon>Glomeromycetes</taxon>
        <taxon>Glomerales</taxon>
        <taxon>Glomeraceae</taxon>
        <taxon>Rhizophagus</taxon>
    </lineage>
</organism>
<protein>
    <submittedName>
        <fullName evidence="2">Uncharacterized protein</fullName>
    </submittedName>
</protein>
<feature type="non-terminal residue" evidence="2">
    <location>
        <position position="1"/>
    </location>
</feature>
<dbReference type="AlphaFoldDB" id="A0A2I1H8L8"/>
<name>A0A2I1H8L8_9GLOM</name>
<evidence type="ECO:0000313" key="3">
    <source>
        <dbReference type="Proteomes" id="UP000234323"/>
    </source>
</evidence>
<accession>A0A2I1H8L8</accession>
<feature type="non-terminal residue" evidence="2">
    <location>
        <position position="99"/>
    </location>
</feature>
<dbReference type="EMBL" id="LLXI01001806">
    <property type="protein sequence ID" value="PKY55217.1"/>
    <property type="molecule type" value="Genomic_DNA"/>
</dbReference>
<gene>
    <name evidence="2" type="ORF">RhiirA4_410379</name>
</gene>
<keyword evidence="3" id="KW-1185">Reference proteome</keyword>
<feature type="region of interest" description="Disordered" evidence="1">
    <location>
        <begin position="78"/>
        <end position="99"/>
    </location>
</feature>
<dbReference type="Proteomes" id="UP000234323">
    <property type="component" value="Unassembled WGS sequence"/>
</dbReference>
<proteinExistence type="predicted"/>
<evidence type="ECO:0000256" key="1">
    <source>
        <dbReference type="SAM" id="MobiDB-lite"/>
    </source>
</evidence>
<reference evidence="2 3" key="1">
    <citation type="submission" date="2015-10" db="EMBL/GenBank/DDBJ databases">
        <title>Genome analyses suggest a sexual origin of heterokaryosis in a supposedly ancient asexual fungus.</title>
        <authorList>
            <person name="Ropars J."/>
            <person name="Sedzielewska K."/>
            <person name="Noel J."/>
            <person name="Charron P."/>
            <person name="Farinelli L."/>
            <person name="Marton T."/>
            <person name="Kruger M."/>
            <person name="Pelin A."/>
            <person name="Brachmann A."/>
            <person name="Corradi N."/>
        </authorList>
    </citation>
    <scope>NUCLEOTIDE SEQUENCE [LARGE SCALE GENOMIC DNA]</scope>
    <source>
        <strain evidence="2 3">A4</strain>
    </source>
</reference>
<comment type="caution">
    <text evidence="2">The sequence shown here is derived from an EMBL/GenBank/DDBJ whole genome shotgun (WGS) entry which is preliminary data.</text>
</comment>